<name>A0A1H0LD70_9ACTN</name>
<dbReference type="SUPFAM" id="SSF54427">
    <property type="entry name" value="NTF2-like"/>
    <property type="match status" value="1"/>
</dbReference>
<dbReference type="Proteomes" id="UP000198741">
    <property type="component" value="Chromosome I"/>
</dbReference>
<dbReference type="EMBL" id="LT629710">
    <property type="protein sequence ID" value="SDO65941.1"/>
    <property type="molecule type" value="Genomic_DNA"/>
</dbReference>
<dbReference type="AlphaFoldDB" id="A0A1H0LD70"/>
<organism evidence="1 2">
    <name type="scientific">Nakamurella panacisegetis</name>
    <dbReference type="NCBI Taxonomy" id="1090615"/>
    <lineage>
        <taxon>Bacteria</taxon>
        <taxon>Bacillati</taxon>
        <taxon>Actinomycetota</taxon>
        <taxon>Actinomycetes</taxon>
        <taxon>Nakamurellales</taxon>
        <taxon>Nakamurellaceae</taxon>
        <taxon>Nakamurella</taxon>
    </lineage>
</organism>
<proteinExistence type="predicted"/>
<dbReference type="InterPro" id="IPR032710">
    <property type="entry name" value="NTF2-like_dom_sf"/>
</dbReference>
<accession>A0A1H0LD70</accession>
<dbReference type="RefSeq" id="WP_090475509.1">
    <property type="nucleotide sequence ID" value="NZ_LT629710.1"/>
</dbReference>
<dbReference type="OrthoDB" id="3532676at2"/>
<keyword evidence="2" id="KW-1185">Reference proteome</keyword>
<dbReference type="STRING" id="1090615.SAMN04515671_1617"/>
<gene>
    <name evidence="1" type="ORF">SAMN04515671_1617</name>
</gene>
<protein>
    <recommendedName>
        <fullName evidence="3">SnoaL-like domain-containing protein</fullName>
    </recommendedName>
</protein>
<evidence type="ECO:0008006" key="3">
    <source>
        <dbReference type="Google" id="ProtNLM"/>
    </source>
</evidence>
<reference evidence="1 2" key="1">
    <citation type="submission" date="2016-10" db="EMBL/GenBank/DDBJ databases">
        <authorList>
            <person name="de Groot N.N."/>
        </authorList>
    </citation>
    <scope>NUCLEOTIDE SEQUENCE [LARGE SCALE GENOMIC DNA]</scope>
    <source>
        <strain evidence="2">P4-7,KCTC 19426,CECT 7604</strain>
    </source>
</reference>
<dbReference type="Gene3D" id="3.10.450.50">
    <property type="match status" value="1"/>
</dbReference>
<evidence type="ECO:0000313" key="2">
    <source>
        <dbReference type="Proteomes" id="UP000198741"/>
    </source>
</evidence>
<sequence>MSTGITIEESPTLHRYYSILTGGADLYQDGRDLLPLLTDDFVFDGPIAGRMSGGIRFTHGVRGFIETVRDITILQAVVTSAGAGVLYDAQLPNGTIRFSEFFKFHGNKIGQLHIQYNAADYRANGGR</sequence>
<evidence type="ECO:0000313" key="1">
    <source>
        <dbReference type="EMBL" id="SDO65941.1"/>
    </source>
</evidence>